<dbReference type="PANTHER" id="PTHR43399">
    <property type="entry name" value="SUBTILISIN-RELATED"/>
    <property type="match status" value="1"/>
</dbReference>
<keyword evidence="7" id="KW-0812">Transmembrane</keyword>
<reference evidence="10 11" key="1">
    <citation type="submission" date="2024-06" db="EMBL/GenBank/DDBJ databases">
        <title>The Natural Products Discovery Center: Release of the First 8490 Sequenced Strains for Exploring Actinobacteria Biosynthetic Diversity.</title>
        <authorList>
            <person name="Kalkreuter E."/>
            <person name="Kautsar S.A."/>
            <person name="Yang D."/>
            <person name="Bader C.D."/>
            <person name="Teijaro C.N."/>
            <person name="Fluegel L."/>
            <person name="Davis C.M."/>
            <person name="Simpson J.R."/>
            <person name="Lauterbach L."/>
            <person name="Steele A.D."/>
            <person name="Gui C."/>
            <person name="Meng S."/>
            <person name="Li G."/>
            <person name="Viehrig K."/>
            <person name="Ye F."/>
            <person name="Su P."/>
            <person name="Kiefer A.F."/>
            <person name="Nichols A."/>
            <person name="Cepeda A.J."/>
            <person name="Yan W."/>
            <person name="Fan B."/>
            <person name="Jiang Y."/>
            <person name="Adhikari A."/>
            <person name="Zheng C.-J."/>
            <person name="Schuster L."/>
            <person name="Cowan T.M."/>
            <person name="Smanski M.J."/>
            <person name="Chevrette M.G."/>
            <person name="De Carvalho L.P.S."/>
            <person name="Shen B."/>
        </authorList>
    </citation>
    <scope>NUCLEOTIDE SEQUENCE [LARGE SCALE GENOMIC DNA]</scope>
    <source>
        <strain evidence="10 11">NPDC000632</strain>
    </source>
</reference>
<evidence type="ECO:0000256" key="2">
    <source>
        <dbReference type="ARBA" id="ARBA00022670"/>
    </source>
</evidence>
<dbReference type="Proteomes" id="UP001490330">
    <property type="component" value="Unassembled WGS sequence"/>
</dbReference>
<evidence type="ECO:0000256" key="8">
    <source>
        <dbReference type="SAM" id="SignalP"/>
    </source>
</evidence>
<dbReference type="PANTHER" id="PTHR43399:SF4">
    <property type="entry name" value="CELL WALL-ASSOCIATED PROTEASE"/>
    <property type="match status" value="1"/>
</dbReference>
<dbReference type="Pfam" id="PF00082">
    <property type="entry name" value="Peptidase_S8"/>
    <property type="match status" value="1"/>
</dbReference>
<keyword evidence="11" id="KW-1185">Reference proteome</keyword>
<protein>
    <submittedName>
        <fullName evidence="10">S8 family serine peptidase</fullName>
    </submittedName>
</protein>
<dbReference type="PRINTS" id="PR00723">
    <property type="entry name" value="SUBTILISIN"/>
</dbReference>
<evidence type="ECO:0000256" key="5">
    <source>
        <dbReference type="PROSITE-ProRule" id="PRU01240"/>
    </source>
</evidence>
<dbReference type="PROSITE" id="PS51892">
    <property type="entry name" value="SUBTILASE"/>
    <property type="match status" value="1"/>
</dbReference>
<feature type="active site" description="Charge relay system" evidence="5">
    <location>
        <position position="57"/>
    </location>
</feature>
<feature type="compositionally biased region" description="Low complexity" evidence="6">
    <location>
        <begin position="341"/>
        <end position="372"/>
    </location>
</feature>
<feature type="transmembrane region" description="Helical" evidence="7">
    <location>
        <begin position="393"/>
        <end position="414"/>
    </location>
</feature>
<dbReference type="InterPro" id="IPR015500">
    <property type="entry name" value="Peptidase_S8_subtilisin-rel"/>
</dbReference>
<name>A0ABV1VH55_9ACTN</name>
<dbReference type="Gene3D" id="3.40.50.200">
    <property type="entry name" value="Peptidase S8/S53 domain"/>
    <property type="match status" value="1"/>
</dbReference>
<keyword evidence="7" id="KW-1133">Transmembrane helix</keyword>
<keyword evidence="3 5" id="KW-0378">Hydrolase</keyword>
<comment type="similarity">
    <text evidence="1 5">Belongs to the peptidase S8 family.</text>
</comment>
<dbReference type="RefSeq" id="WP_350719609.1">
    <property type="nucleotide sequence ID" value="NZ_JBEPCO010000015.1"/>
</dbReference>
<gene>
    <name evidence="10" type="ORF">ABT322_18970</name>
</gene>
<feature type="signal peptide" evidence="8">
    <location>
        <begin position="1"/>
        <end position="24"/>
    </location>
</feature>
<feature type="active site" description="Charge relay system" evidence="5">
    <location>
        <position position="253"/>
    </location>
</feature>
<evidence type="ECO:0000256" key="6">
    <source>
        <dbReference type="SAM" id="MobiDB-lite"/>
    </source>
</evidence>
<dbReference type="InterPro" id="IPR023827">
    <property type="entry name" value="Peptidase_S8_Asp-AS"/>
</dbReference>
<evidence type="ECO:0000313" key="10">
    <source>
        <dbReference type="EMBL" id="MER6905813.1"/>
    </source>
</evidence>
<dbReference type="InterPro" id="IPR000209">
    <property type="entry name" value="Peptidase_S8/S53_dom"/>
</dbReference>
<evidence type="ECO:0000256" key="1">
    <source>
        <dbReference type="ARBA" id="ARBA00011073"/>
    </source>
</evidence>
<keyword evidence="4 5" id="KW-0720">Serine protease</keyword>
<keyword evidence="2 5" id="KW-0645">Protease</keyword>
<evidence type="ECO:0000256" key="3">
    <source>
        <dbReference type="ARBA" id="ARBA00022801"/>
    </source>
</evidence>
<sequence>MRAAGAVFCAMVVVSLGFAPSAAADDISSQQWYLEPMQAEQMWKVSTGEGVKVAVLDSGVNVNIPALKGQVLADEVPKSVAYHATRDEVGHGTSMAELIAGTGAGGGLQGLAPGAKIVPYYISVDPDGEGKKQKAPELAEVLRAVADTDAKIINMSFGNPAFDQEEQAAVEYAVSKGKLLVASAGNDGLENGFAGYPVSYNYVLGVSSMNEAGTVSRFATHGNYVDLVAPGEDVPTWCDASFQSYCSKSAGTSISSALVSASAALIWSAHPDWTANQVTRALIDTASRKWPKNDPTQYAGYGTVRPRVVLENPNYDAGPAYSDPLAKWNKEKGKKLVTEIPPASAASPSATGSSQAPEGSSGADKAAAGSKAEGADKTENAAAESSNDDNSTLWIALGAAAAVVVLGGGAFAVLRSRRAT</sequence>
<proteinExistence type="inferred from homology"/>
<keyword evidence="8" id="KW-0732">Signal</keyword>
<evidence type="ECO:0000259" key="9">
    <source>
        <dbReference type="Pfam" id="PF00082"/>
    </source>
</evidence>
<feature type="active site" description="Charge relay system" evidence="5">
    <location>
        <position position="91"/>
    </location>
</feature>
<organism evidence="10 11">
    <name type="scientific">Streptomyces flaveolus</name>
    <dbReference type="NCBI Taxonomy" id="67297"/>
    <lineage>
        <taxon>Bacteria</taxon>
        <taxon>Bacillati</taxon>
        <taxon>Actinomycetota</taxon>
        <taxon>Actinomycetes</taxon>
        <taxon>Kitasatosporales</taxon>
        <taxon>Streptomycetaceae</taxon>
        <taxon>Streptomyces</taxon>
    </lineage>
</organism>
<dbReference type="PROSITE" id="PS00136">
    <property type="entry name" value="SUBTILASE_ASP"/>
    <property type="match status" value="1"/>
</dbReference>
<keyword evidence="7" id="KW-0472">Membrane</keyword>
<comment type="caution">
    <text evidence="10">The sequence shown here is derived from an EMBL/GenBank/DDBJ whole genome shotgun (WGS) entry which is preliminary data.</text>
</comment>
<dbReference type="InterPro" id="IPR051048">
    <property type="entry name" value="Peptidase_S8/S53_subtilisin"/>
</dbReference>
<feature type="region of interest" description="Disordered" evidence="6">
    <location>
        <begin position="341"/>
        <end position="387"/>
    </location>
</feature>
<feature type="chain" id="PRO_5046199754" evidence="8">
    <location>
        <begin position="25"/>
        <end position="420"/>
    </location>
</feature>
<dbReference type="InterPro" id="IPR036852">
    <property type="entry name" value="Peptidase_S8/S53_dom_sf"/>
</dbReference>
<evidence type="ECO:0000256" key="4">
    <source>
        <dbReference type="ARBA" id="ARBA00022825"/>
    </source>
</evidence>
<evidence type="ECO:0000313" key="11">
    <source>
        <dbReference type="Proteomes" id="UP001490330"/>
    </source>
</evidence>
<dbReference type="EMBL" id="JBEPCV010000017">
    <property type="protein sequence ID" value="MER6905813.1"/>
    <property type="molecule type" value="Genomic_DNA"/>
</dbReference>
<dbReference type="SUPFAM" id="SSF52743">
    <property type="entry name" value="Subtilisin-like"/>
    <property type="match status" value="1"/>
</dbReference>
<evidence type="ECO:0000256" key="7">
    <source>
        <dbReference type="SAM" id="Phobius"/>
    </source>
</evidence>
<feature type="domain" description="Peptidase S8/S53" evidence="9">
    <location>
        <begin position="48"/>
        <end position="302"/>
    </location>
</feature>
<accession>A0ABV1VH55</accession>